<feature type="signal peptide" evidence="1">
    <location>
        <begin position="1"/>
        <end position="19"/>
    </location>
</feature>
<keyword evidence="1" id="KW-0732">Signal</keyword>
<dbReference type="WBParaSite" id="MBELARI_LOCUS2521">
    <property type="protein sequence ID" value="MBELARI_LOCUS2521"/>
    <property type="gene ID" value="MBELARI_LOCUS2521"/>
</dbReference>
<proteinExistence type="predicted"/>
<evidence type="ECO:0000313" key="4">
    <source>
        <dbReference type="WBParaSite" id="MBELARI_LOCUS20512"/>
    </source>
</evidence>
<dbReference type="PROSITE" id="PS50835">
    <property type="entry name" value="IG_LIKE"/>
    <property type="match status" value="1"/>
</dbReference>
<accession>A0AAF3F4B5</accession>
<name>A0AAF3F4B5_9BILA</name>
<feature type="domain" description="Ig-like" evidence="2">
    <location>
        <begin position="58"/>
        <end position="145"/>
    </location>
</feature>
<dbReference type="WBParaSite" id="MBELARI_LOCUS20512">
    <property type="protein sequence ID" value="MBELARI_LOCUS20512"/>
    <property type="gene ID" value="MBELARI_LOCUS20512"/>
</dbReference>
<evidence type="ECO:0000259" key="2">
    <source>
        <dbReference type="PROSITE" id="PS50835"/>
    </source>
</evidence>
<sequence length="251" mass="28089">MRFVLTLAALHLYYGSLKADPSCYQECKSDRAPLCGVWLEKEENGIAAGTYQLNTGVVNLTCEFSSRPVPAAITWQHRPSDELGGNWNEFACSNLVSNKKCSQEVEHRVTTQCDLRTTSLYMSGKYRCQGQVPDNTKKAYSSEIIVNVVGIEKVQVSDNLLAYGQPGFVEVEVCANPRPEVAFIVNGDLIKTEQSLGKAAVSALRPLKVRSKVDGPARPVAYCHSVRLFLPEERREHCHYIYTLKDFRNPR</sequence>
<dbReference type="InterPro" id="IPR007110">
    <property type="entry name" value="Ig-like_dom"/>
</dbReference>
<reference evidence="4 5" key="1">
    <citation type="submission" date="2024-02" db="UniProtKB">
        <authorList>
            <consortium name="WormBaseParasite"/>
        </authorList>
    </citation>
    <scope>IDENTIFICATION</scope>
</reference>
<dbReference type="Proteomes" id="UP000887575">
    <property type="component" value="Unassembled WGS sequence"/>
</dbReference>
<protein>
    <recommendedName>
        <fullName evidence="2">Ig-like domain-containing protein</fullName>
    </recommendedName>
</protein>
<evidence type="ECO:0000256" key="1">
    <source>
        <dbReference type="SAM" id="SignalP"/>
    </source>
</evidence>
<dbReference type="AlphaFoldDB" id="A0AAF3F4B5"/>
<evidence type="ECO:0000313" key="5">
    <source>
        <dbReference type="WBParaSite" id="MBELARI_LOCUS2521"/>
    </source>
</evidence>
<feature type="chain" id="PRO_5041856409" description="Ig-like domain-containing protein" evidence="1">
    <location>
        <begin position="20"/>
        <end position="251"/>
    </location>
</feature>
<evidence type="ECO:0000313" key="3">
    <source>
        <dbReference type="Proteomes" id="UP000887575"/>
    </source>
</evidence>
<organism evidence="3 4">
    <name type="scientific">Mesorhabditis belari</name>
    <dbReference type="NCBI Taxonomy" id="2138241"/>
    <lineage>
        <taxon>Eukaryota</taxon>
        <taxon>Metazoa</taxon>
        <taxon>Ecdysozoa</taxon>
        <taxon>Nematoda</taxon>
        <taxon>Chromadorea</taxon>
        <taxon>Rhabditida</taxon>
        <taxon>Rhabditina</taxon>
        <taxon>Rhabditomorpha</taxon>
        <taxon>Rhabditoidea</taxon>
        <taxon>Rhabditidae</taxon>
        <taxon>Mesorhabditinae</taxon>
        <taxon>Mesorhabditis</taxon>
    </lineage>
</organism>
<keyword evidence="3" id="KW-1185">Reference proteome</keyword>